<evidence type="ECO:0000313" key="3">
    <source>
        <dbReference type="Proteomes" id="UP001551658"/>
    </source>
</evidence>
<reference evidence="2 3" key="1">
    <citation type="submission" date="2024-06" db="EMBL/GenBank/DDBJ databases">
        <title>The Natural Products Discovery Center: Release of the First 8490 Sequenced Strains for Exploring Actinobacteria Biosynthetic Diversity.</title>
        <authorList>
            <person name="Kalkreuter E."/>
            <person name="Kautsar S.A."/>
            <person name="Yang D."/>
            <person name="Bader C.D."/>
            <person name="Teijaro C.N."/>
            <person name="Fluegel L."/>
            <person name="Davis C.M."/>
            <person name="Simpson J.R."/>
            <person name="Lauterbach L."/>
            <person name="Steele A.D."/>
            <person name="Gui C."/>
            <person name="Meng S."/>
            <person name="Li G."/>
            <person name="Viehrig K."/>
            <person name="Ye F."/>
            <person name="Su P."/>
            <person name="Kiefer A.F."/>
            <person name="Nichols A."/>
            <person name="Cepeda A.J."/>
            <person name="Yan W."/>
            <person name="Fan B."/>
            <person name="Jiang Y."/>
            <person name="Adhikari A."/>
            <person name="Zheng C.-J."/>
            <person name="Schuster L."/>
            <person name="Cowan T.M."/>
            <person name="Smanski M.J."/>
            <person name="Chevrette M.G."/>
            <person name="De Carvalho L.P.S."/>
            <person name="Shen B."/>
        </authorList>
    </citation>
    <scope>NUCLEOTIDE SEQUENCE [LARGE SCALE GENOMIC DNA]</scope>
    <source>
        <strain evidence="2 3">NPDC050671</strain>
    </source>
</reference>
<dbReference type="Proteomes" id="UP001551658">
    <property type="component" value="Unassembled WGS sequence"/>
</dbReference>
<dbReference type="InterPro" id="IPR009057">
    <property type="entry name" value="Homeodomain-like_sf"/>
</dbReference>
<evidence type="ECO:0000313" key="2">
    <source>
        <dbReference type="EMBL" id="MEV0366424.1"/>
    </source>
</evidence>
<sequence length="195" mass="21202">MPVKQRRGEETKQRLLDAALTVHEQGEFTVQAVQLVSGVSLGSLYHHFGSFDGLAAALHARCLAELLDGVVIELERASTARTGVTAVVTAYITFVMDQPTKARFLHSSANAAYLPAYADMIAETKRLRMTRIESWLAPHIAAGSIEDLTDSLTEILLIGPVAELSRRWLTGAEIDLARTAELLPPRIWAALRAGG</sequence>
<keyword evidence="3" id="KW-1185">Reference proteome</keyword>
<dbReference type="InterPro" id="IPR036271">
    <property type="entry name" value="Tet_transcr_reg_TetR-rel_C_sf"/>
</dbReference>
<gene>
    <name evidence="2" type="ORF">AB0H72_27370</name>
</gene>
<dbReference type="Gene3D" id="1.10.357.10">
    <property type="entry name" value="Tetracycline Repressor, domain 2"/>
    <property type="match status" value="1"/>
</dbReference>
<dbReference type="PANTHER" id="PTHR30055">
    <property type="entry name" value="HTH-TYPE TRANSCRIPTIONAL REGULATOR RUTR"/>
    <property type="match status" value="1"/>
</dbReference>
<proteinExistence type="predicted"/>
<dbReference type="SUPFAM" id="SSF46689">
    <property type="entry name" value="Homeodomain-like"/>
    <property type="match status" value="1"/>
</dbReference>
<dbReference type="InterPro" id="IPR050109">
    <property type="entry name" value="HTH-type_TetR-like_transc_reg"/>
</dbReference>
<name>A0ABV3FFC8_9NOCA</name>
<comment type="caution">
    <text evidence="2">The sequence shown here is derived from an EMBL/GenBank/DDBJ whole genome shotgun (WGS) entry which is preliminary data.</text>
</comment>
<protein>
    <submittedName>
        <fullName evidence="2">TetR/AcrR family transcriptional regulator</fullName>
    </submittedName>
</protein>
<dbReference type="RefSeq" id="WP_357984378.1">
    <property type="nucleotide sequence ID" value="NZ_JBFAIH010000019.1"/>
</dbReference>
<dbReference type="EMBL" id="JBFAIH010000019">
    <property type="protein sequence ID" value="MEV0366424.1"/>
    <property type="molecule type" value="Genomic_DNA"/>
</dbReference>
<evidence type="ECO:0000256" key="1">
    <source>
        <dbReference type="ARBA" id="ARBA00023125"/>
    </source>
</evidence>
<dbReference type="SUPFAM" id="SSF48498">
    <property type="entry name" value="Tetracyclin repressor-like, C-terminal domain"/>
    <property type="match status" value="1"/>
</dbReference>
<dbReference type="PANTHER" id="PTHR30055:SF187">
    <property type="entry name" value="TRANSCRIPTIONAL REGULATORY PROTEIN"/>
    <property type="match status" value="1"/>
</dbReference>
<keyword evidence="1" id="KW-0238">DNA-binding</keyword>
<accession>A0ABV3FFC8</accession>
<organism evidence="2 3">
    <name type="scientific">Nocardia fusca</name>
    <dbReference type="NCBI Taxonomy" id="941183"/>
    <lineage>
        <taxon>Bacteria</taxon>
        <taxon>Bacillati</taxon>
        <taxon>Actinomycetota</taxon>
        <taxon>Actinomycetes</taxon>
        <taxon>Mycobacteriales</taxon>
        <taxon>Nocardiaceae</taxon>
        <taxon>Nocardia</taxon>
    </lineage>
</organism>